<feature type="region of interest" description="Disordered" evidence="3">
    <location>
        <begin position="185"/>
        <end position="214"/>
    </location>
</feature>
<feature type="non-terminal residue" evidence="5">
    <location>
        <position position="214"/>
    </location>
</feature>
<evidence type="ECO:0000256" key="3">
    <source>
        <dbReference type="SAM" id="MobiDB-lite"/>
    </source>
</evidence>
<gene>
    <name evidence="5" type="ORF">EGW08_007895</name>
</gene>
<dbReference type="GO" id="GO:0005811">
    <property type="term" value="C:lipid droplet"/>
    <property type="evidence" value="ECO:0007669"/>
    <property type="project" value="TreeGrafter"/>
</dbReference>
<protein>
    <recommendedName>
        <fullName evidence="4">PNPLA domain-containing protein</fullName>
    </recommendedName>
</protein>
<evidence type="ECO:0000259" key="4">
    <source>
        <dbReference type="PROSITE" id="PS51635"/>
    </source>
</evidence>
<dbReference type="Proteomes" id="UP000271974">
    <property type="component" value="Unassembled WGS sequence"/>
</dbReference>
<evidence type="ECO:0000256" key="2">
    <source>
        <dbReference type="PROSITE-ProRule" id="PRU01161"/>
    </source>
</evidence>
<keyword evidence="2" id="KW-0378">Hydrolase</keyword>
<keyword evidence="6" id="KW-1185">Reference proteome</keyword>
<evidence type="ECO:0000313" key="5">
    <source>
        <dbReference type="EMBL" id="RUS84363.1"/>
    </source>
</evidence>
<dbReference type="SUPFAM" id="SSF52151">
    <property type="entry name" value="FabD/lysophospholipase-like"/>
    <property type="match status" value="1"/>
</dbReference>
<dbReference type="InterPro" id="IPR033562">
    <property type="entry name" value="PLPL"/>
</dbReference>
<evidence type="ECO:0000256" key="1">
    <source>
        <dbReference type="ARBA" id="ARBA00023098"/>
    </source>
</evidence>
<dbReference type="Pfam" id="PF01734">
    <property type="entry name" value="Patatin"/>
    <property type="match status" value="1"/>
</dbReference>
<dbReference type="Gene3D" id="3.40.1090.10">
    <property type="entry name" value="Cytosolic phospholipase A2 catalytic domain"/>
    <property type="match status" value="1"/>
</dbReference>
<accession>A0A3S1BBE3</accession>
<feature type="short sequence motif" description="GXSXG" evidence="2">
    <location>
        <begin position="62"/>
        <end position="66"/>
    </location>
</feature>
<organism evidence="5 6">
    <name type="scientific">Elysia chlorotica</name>
    <name type="common">Eastern emerald elysia</name>
    <name type="synonym">Sea slug</name>
    <dbReference type="NCBI Taxonomy" id="188477"/>
    <lineage>
        <taxon>Eukaryota</taxon>
        <taxon>Metazoa</taxon>
        <taxon>Spiralia</taxon>
        <taxon>Lophotrochozoa</taxon>
        <taxon>Mollusca</taxon>
        <taxon>Gastropoda</taxon>
        <taxon>Heterobranchia</taxon>
        <taxon>Euthyneura</taxon>
        <taxon>Panpulmonata</taxon>
        <taxon>Sacoglossa</taxon>
        <taxon>Placobranchoidea</taxon>
        <taxon>Plakobranchidae</taxon>
        <taxon>Elysia</taxon>
    </lineage>
</organism>
<dbReference type="OrthoDB" id="197155at2759"/>
<feature type="domain" description="PNPLA" evidence="4">
    <location>
        <begin position="27"/>
        <end position="187"/>
    </location>
</feature>
<feature type="compositionally biased region" description="Low complexity" evidence="3">
    <location>
        <begin position="187"/>
        <end position="214"/>
    </location>
</feature>
<reference evidence="5 6" key="1">
    <citation type="submission" date="2019-01" db="EMBL/GenBank/DDBJ databases">
        <title>A draft genome assembly of the solar-powered sea slug Elysia chlorotica.</title>
        <authorList>
            <person name="Cai H."/>
            <person name="Li Q."/>
            <person name="Fang X."/>
            <person name="Li J."/>
            <person name="Curtis N.E."/>
            <person name="Altenburger A."/>
            <person name="Shibata T."/>
            <person name="Feng M."/>
            <person name="Maeda T."/>
            <person name="Schwartz J.A."/>
            <person name="Shigenobu S."/>
            <person name="Lundholm N."/>
            <person name="Nishiyama T."/>
            <person name="Yang H."/>
            <person name="Hasebe M."/>
            <person name="Li S."/>
            <person name="Pierce S.K."/>
            <person name="Wang J."/>
        </authorList>
    </citation>
    <scope>NUCLEOTIDE SEQUENCE [LARGE SCALE GENOMIC DNA]</scope>
    <source>
        <strain evidence="5">EC2010</strain>
        <tissue evidence="5">Whole organism of an adult</tissue>
    </source>
</reference>
<feature type="short sequence motif" description="GXGXXG" evidence="2">
    <location>
        <begin position="31"/>
        <end position="36"/>
    </location>
</feature>
<dbReference type="GO" id="GO:0055088">
    <property type="term" value="P:lipid homeostasis"/>
    <property type="evidence" value="ECO:0007669"/>
    <property type="project" value="TreeGrafter"/>
</dbReference>
<dbReference type="STRING" id="188477.A0A3S1BBE3"/>
<comment type="caution">
    <text evidence="5">The sequence shown here is derived from an EMBL/GenBank/DDBJ whole genome shotgun (WGS) entry which is preliminary data.</text>
</comment>
<dbReference type="GO" id="GO:0005737">
    <property type="term" value="C:cytoplasm"/>
    <property type="evidence" value="ECO:0007669"/>
    <property type="project" value="TreeGrafter"/>
</dbReference>
<sequence>MATAQDEDIHSSQDSVDQGMEDVVPSFSFSGCGFLGVYHIGVASCLRDHTDVVNRKEIRFAGASAGALVATTLLCDIDFGEMTRLFLEIAKVVRNKESRDLAQLLRAVMHQYLPDDAHLRLRNRLYVSMTILQGLKCGLVTDFRSKEHLIDCLLASAYVPGFIGWIPPGMDGDCFVDVHNRPLKDFSSSSTSSSPRHHSATSTSPQTSSTSTSS</sequence>
<keyword evidence="1 2" id="KW-0443">Lipid metabolism</keyword>
<evidence type="ECO:0000313" key="6">
    <source>
        <dbReference type="Proteomes" id="UP000271974"/>
    </source>
</evidence>
<dbReference type="GO" id="GO:0016020">
    <property type="term" value="C:membrane"/>
    <property type="evidence" value="ECO:0007669"/>
    <property type="project" value="TreeGrafter"/>
</dbReference>
<dbReference type="GO" id="GO:0019433">
    <property type="term" value="P:triglyceride catabolic process"/>
    <property type="evidence" value="ECO:0007669"/>
    <property type="project" value="TreeGrafter"/>
</dbReference>
<dbReference type="InterPro" id="IPR002641">
    <property type="entry name" value="PNPLA_dom"/>
</dbReference>
<feature type="active site" description="Nucleophile" evidence="2">
    <location>
        <position position="64"/>
    </location>
</feature>
<dbReference type="EMBL" id="RQTK01000208">
    <property type="protein sequence ID" value="RUS84363.1"/>
    <property type="molecule type" value="Genomic_DNA"/>
</dbReference>
<dbReference type="PROSITE" id="PS51635">
    <property type="entry name" value="PNPLA"/>
    <property type="match status" value="1"/>
</dbReference>
<comment type="caution">
    <text evidence="2">Lacks conserved residue(s) required for the propagation of feature annotation.</text>
</comment>
<name>A0A3S1BBE3_ELYCH</name>
<feature type="active site" description="Proton acceptor" evidence="2">
    <location>
        <position position="173"/>
    </location>
</feature>
<dbReference type="PANTHER" id="PTHR12406">
    <property type="entry name" value="CALCIUM-INDEPENDENT PHOSPHOLIPASE A2 IPLA2 -RELATED"/>
    <property type="match status" value="1"/>
</dbReference>
<dbReference type="AlphaFoldDB" id="A0A3S1BBE3"/>
<keyword evidence="2" id="KW-0442">Lipid degradation</keyword>
<dbReference type="InterPro" id="IPR016035">
    <property type="entry name" value="Acyl_Trfase/lysoPLipase"/>
</dbReference>
<dbReference type="GO" id="GO:0004806">
    <property type="term" value="F:triacylglycerol lipase activity"/>
    <property type="evidence" value="ECO:0007669"/>
    <property type="project" value="TreeGrafter"/>
</dbReference>
<proteinExistence type="predicted"/>
<dbReference type="PANTHER" id="PTHR12406:SF7">
    <property type="entry name" value="PATATIN-LIKE PHOSPHOLIPASE DOMAIN-CONTAINING PROTEIN 4"/>
    <property type="match status" value="1"/>
</dbReference>